<comment type="subunit">
    <text evidence="8">The complex is composed of six subunits: RnfA, RnfB, RnfC, RnfD, RnfE and RnfG.</text>
</comment>
<organism evidence="11 12">
    <name type="scientific">Candidatus Enterovibrio altilux</name>
    <dbReference type="NCBI Taxonomy" id="1927128"/>
    <lineage>
        <taxon>Bacteria</taxon>
        <taxon>Pseudomonadati</taxon>
        <taxon>Pseudomonadota</taxon>
        <taxon>Gammaproteobacteria</taxon>
        <taxon>Vibrionales</taxon>
        <taxon>Vibrionaceae</taxon>
        <taxon>Enterovibrio</taxon>
    </lineage>
</organism>
<keyword evidence="1 8" id="KW-0813">Transport</keyword>
<dbReference type="RefSeq" id="WP_096619718.1">
    <property type="nucleotide sequence ID" value="NZ_CP020663.1"/>
</dbReference>
<dbReference type="Pfam" id="PF12838">
    <property type="entry name" value="Fer4_7"/>
    <property type="match status" value="1"/>
</dbReference>
<dbReference type="GO" id="GO:0005886">
    <property type="term" value="C:plasma membrane"/>
    <property type="evidence" value="ECO:0007669"/>
    <property type="project" value="UniProtKB-SubCell"/>
</dbReference>
<evidence type="ECO:0000313" key="11">
    <source>
        <dbReference type="EMBL" id="ATF10254.1"/>
    </source>
</evidence>
<keyword evidence="8" id="KW-1003">Cell membrane</keyword>
<dbReference type="InterPro" id="IPR011538">
    <property type="entry name" value="Nuo51_FMN-bd"/>
</dbReference>
<keyword evidence="8" id="KW-0997">Cell inner membrane</keyword>
<evidence type="ECO:0000256" key="6">
    <source>
        <dbReference type="ARBA" id="ARBA00023004"/>
    </source>
</evidence>
<feature type="binding site" evidence="8">
    <location>
        <position position="389"/>
    </location>
    <ligand>
        <name>[4Fe-4S] cluster</name>
        <dbReference type="ChEBI" id="CHEBI:49883"/>
        <label>2</label>
    </ligand>
</feature>
<sequence length="547" mass="60401">MNTLLQQIKDGRIWDFQGGIHPPENKRQSSKVSIASVEIPSKIVLPLKQHIGTSGKVLVNIGDRVLKGEPLTKSAVFQCCPVHASTSGEIIAIEVRPIAHPSGLSDTCIEICPDLDDKWVSKNSITEYLDVSAENLIDHVHSMGISGMGGAGFPAASKLQTGLECTEILIINGAECEPYMTANDRLMQEHADEIIQGIEIVQHIIKPQLTVLAVEDNKSNAITALKKAIGNKQDIFVQVIPTKYPSGSEKQLINLITGKEVPTKGIPATIGVLMQNVGTVLAIKRAIIDGEPMIQRVVTITGTTLREPCNRWVLLGTPVCFLLEKHGYQPDKQLERLIIGGPMMGFTVPHSDLPVTKVTNCVLVPSRREITPYLGEIACIRCRICAEVCPISLLPQQLQWYARYNDFDKCEEYNLFDCIECGACAYACPSKIPLVQYYRQAKAEIRHHNAKKVAAVRAKQRFEAKKQRMEIEQQQHEAQHKKAAANRHKTMETLSDDEVIAAMLARMKAKFKQNKAANDVKLMVIDVITPAIQAEVAAKDQTEADNS</sequence>
<keyword evidence="7 8" id="KW-0411">Iron-sulfur</keyword>
<dbReference type="Gene3D" id="3.30.70.20">
    <property type="match status" value="1"/>
</dbReference>
<dbReference type="InterPro" id="IPR017896">
    <property type="entry name" value="4Fe4S_Fe-S-bd"/>
</dbReference>
<keyword evidence="8" id="KW-1278">Translocase</keyword>
<dbReference type="SUPFAM" id="SSF142019">
    <property type="entry name" value="Nqo1 FMN-binding domain-like"/>
    <property type="match status" value="1"/>
</dbReference>
<evidence type="ECO:0000256" key="8">
    <source>
        <dbReference type="HAMAP-Rule" id="MF_00461"/>
    </source>
</evidence>
<keyword evidence="4 8" id="KW-0677">Repeat</keyword>
<dbReference type="Proteomes" id="UP000218160">
    <property type="component" value="Chromosome 2"/>
</dbReference>
<dbReference type="NCBIfam" id="NF003454">
    <property type="entry name" value="PRK05035.1"/>
    <property type="match status" value="1"/>
</dbReference>
<dbReference type="GO" id="GO:0051539">
    <property type="term" value="F:4 iron, 4 sulfur cluster binding"/>
    <property type="evidence" value="ECO:0007669"/>
    <property type="project" value="UniProtKB-KW"/>
</dbReference>
<feature type="binding site" evidence="8">
    <location>
        <position position="421"/>
    </location>
    <ligand>
        <name>[4Fe-4S] cluster</name>
        <dbReference type="ChEBI" id="CHEBI:49883"/>
        <label>2</label>
    </ligand>
</feature>
<keyword evidence="2 8" id="KW-0004">4Fe-4S</keyword>
<keyword evidence="3 8" id="KW-0479">Metal-binding</keyword>
<keyword evidence="6 8" id="KW-0408">Iron</keyword>
<dbReference type="PANTHER" id="PTHR43034:SF2">
    <property type="entry name" value="ION-TRANSLOCATING OXIDOREDUCTASE COMPLEX SUBUNIT C"/>
    <property type="match status" value="1"/>
</dbReference>
<comment type="function">
    <text evidence="8">Part of a membrane-bound complex that couples electron transfer with translocation of ions across the membrane.</text>
</comment>
<feature type="binding site" evidence="8">
    <location>
        <position position="428"/>
    </location>
    <ligand>
        <name>[4Fe-4S] cluster</name>
        <dbReference type="ChEBI" id="CHEBI:49883"/>
        <label>1</label>
    </ligand>
</feature>
<comment type="subcellular location">
    <subcellularLocation>
        <location evidence="8">Cell inner membrane</location>
        <topology evidence="8">Peripheral membrane protein</topology>
    </subcellularLocation>
</comment>
<feature type="binding site" evidence="8">
    <location>
        <position position="424"/>
    </location>
    <ligand>
        <name>[4Fe-4S] cluster</name>
        <dbReference type="ChEBI" id="CHEBI:49883"/>
        <label>2</label>
    </ligand>
</feature>
<dbReference type="NCBIfam" id="TIGR01945">
    <property type="entry name" value="rnfC"/>
    <property type="match status" value="1"/>
</dbReference>
<dbReference type="SUPFAM" id="SSF46548">
    <property type="entry name" value="alpha-helical ferredoxin"/>
    <property type="match status" value="1"/>
</dbReference>
<dbReference type="InterPro" id="IPR037225">
    <property type="entry name" value="Nuo51_FMN-bd_sf"/>
</dbReference>
<gene>
    <name evidence="8" type="primary">rnfC</name>
    <name evidence="11" type="ORF">BTN50_1834</name>
</gene>
<feature type="binding site" evidence="8">
    <location>
        <position position="379"/>
    </location>
    <ligand>
        <name>[4Fe-4S] cluster</name>
        <dbReference type="ChEBI" id="CHEBI:49883"/>
        <label>1</label>
    </ligand>
</feature>
<dbReference type="PANTHER" id="PTHR43034">
    <property type="entry name" value="ION-TRANSLOCATING OXIDOREDUCTASE COMPLEX SUBUNIT C"/>
    <property type="match status" value="1"/>
</dbReference>
<dbReference type="Pfam" id="PF01512">
    <property type="entry name" value="Complex1_51K"/>
    <property type="match status" value="1"/>
</dbReference>
<dbReference type="InterPro" id="IPR017900">
    <property type="entry name" value="4Fe4S_Fe_S_CS"/>
</dbReference>
<dbReference type="InterPro" id="IPR026902">
    <property type="entry name" value="RnfC_N"/>
</dbReference>
<evidence type="ECO:0000256" key="9">
    <source>
        <dbReference type="SAM" id="Coils"/>
    </source>
</evidence>
<comment type="similarity">
    <text evidence="8">Belongs to the 4Fe4S bacterial-type ferredoxin family. RnfC subfamily.</text>
</comment>
<keyword evidence="8" id="KW-0472">Membrane</keyword>
<feature type="binding site" evidence="8">
    <location>
        <position position="385"/>
    </location>
    <ligand>
        <name>[4Fe-4S] cluster</name>
        <dbReference type="ChEBI" id="CHEBI:49883"/>
        <label>1</label>
    </ligand>
</feature>
<dbReference type="EC" id="7.-.-.-" evidence="8"/>
<name>A0A291BB94_9GAMM</name>
<evidence type="ECO:0000256" key="1">
    <source>
        <dbReference type="ARBA" id="ARBA00022448"/>
    </source>
</evidence>
<feature type="binding site" evidence="8">
    <location>
        <position position="418"/>
    </location>
    <ligand>
        <name>[4Fe-4S] cluster</name>
        <dbReference type="ChEBI" id="CHEBI:49883"/>
        <label>2</label>
    </ligand>
</feature>
<dbReference type="GO" id="GO:0046872">
    <property type="term" value="F:metal ion binding"/>
    <property type="evidence" value="ECO:0007669"/>
    <property type="project" value="UniProtKB-KW"/>
</dbReference>
<dbReference type="KEGG" id="elux:BTN50_1834"/>
<keyword evidence="9" id="KW-0175">Coiled coil</keyword>
<protein>
    <recommendedName>
        <fullName evidence="8">Ion-translocating oxidoreductase complex subunit C</fullName>
        <ecNumber evidence="8">7.-.-.-</ecNumber>
    </recommendedName>
    <alternativeName>
        <fullName evidence="8">Rnf electron transport complex subunit C</fullName>
    </alternativeName>
</protein>
<dbReference type="InterPro" id="IPR010208">
    <property type="entry name" value="Ion_transpt_RnfC/RsxC"/>
</dbReference>
<keyword evidence="5 8" id="KW-0249">Electron transport</keyword>
<dbReference type="HAMAP" id="MF_00461">
    <property type="entry name" value="RsxC_RnfC"/>
    <property type="match status" value="1"/>
</dbReference>
<evidence type="ECO:0000256" key="5">
    <source>
        <dbReference type="ARBA" id="ARBA00022982"/>
    </source>
</evidence>
<accession>A0A291BB94</accession>
<feature type="domain" description="4Fe-4S ferredoxin-type" evidence="10">
    <location>
        <begin position="409"/>
        <end position="438"/>
    </location>
</feature>
<evidence type="ECO:0000256" key="7">
    <source>
        <dbReference type="ARBA" id="ARBA00023014"/>
    </source>
</evidence>
<evidence type="ECO:0000256" key="4">
    <source>
        <dbReference type="ARBA" id="ARBA00022737"/>
    </source>
</evidence>
<evidence type="ECO:0000256" key="2">
    <source>
        <dbReference type="ARBA" id="ARBA00022485"/>
    </source>
</evidence>
<dbReference type="Gene3D" id="3.40.50.11540">
    <property type="entry name" value="NADH-ubiquinone oxidoreductase 51kDa subunit"/>
    <property type="match status" value="1"/>
</dbReference>
<dbReference type="GO" id="GO:0022900">
    <property type="term" value="P:electron transport chain"/>
    <property type="evidence" value="ECO:0007669"/>
    <property type="project" value="UniProtKB-UniRule"/>
</dbReference>
<proteinExistence type="inferred from homology"/>
<dbReference type="PROSITE" id="PS51379">
    <property type="entry name" value="4FE4S_FER_2"/>
    <property type="match status" value="2"/>
</dbReference>
<keyword evidence="12" id="KW-1185">Reference proteome</keyword>
<feature type="domain" description="4Fe-4S ferredoxin-type" evidence="10">
    <location>
        <begin position="370"/>
        <end position="399"/>
    </location>
</feature>
<comment type="cofactor">
    <cofactor evidence="8">
        <name>[4Fe-4S] cluster</name>
        <dbReference type="ChEBI" id="CHEBI:49883"/>
    </cofactor>
    <text evidence="8">Binds 2 [4Fe-4S] clusters per subunit.</text>
</comment>
<dbReference type="AlphaFoldDB" id="A0A291BB94"/>
<evidence type="ECO:0000256" key="3">
    <source>
        <dbReference type="ARBA" id="ARBA00022723"/>
    </source>
</evidence>
<reference evidence="12" key="1">
    <citation type="submission" date="2017-04" db="EMBL/GenBank/DDBJ databases">
        <title>Genome evolution of the luminous symbionts of deep sea anglerfish.</title>
        <authorList>
            <person name="Hendry T.A."/>
        </authorList>
    </citation>
    <scope>NUCLEOTIDE SEQUENCE [LARGE SCALE GENOMIC DNA]</scope>
</reference>
<evidence type="ECO:0000259" key="10">
    <source>
        <dbReference type="PROSITE" id="PS51379"/>
    </source>
</evidence>
<dbReference type="GO" id="GO:0009055">
    <property type="term" value="F:electron transfer activity"/>
    <property type="evidence" value="ECO:0007669"/>
    <property type="project" value="InterPro"/>
</dbReference>
<feature type="binding site" evidence="8">
    <location>
        <position position="382"/>
    </location>
    <ligand>
        <name>[4Fe-4S] cluster</name>
        <dbReference type="ChEBI" id="CHEBI:49883"/>
        <label>1</label>
    </ligand>
</feature>
<dbReference type="EMBL" id="CP020663">
    <property type="protein sequence ID" value="ATF10254.1"/>
    <property type="molecule type" value="Genomic_DNA"/>
</dbReference>
<feature type="coiled-coil region" evidence="9">
    <location>
        <begin position="455"/>
        <end position="486"/>
    </location>
</feature>
<dbReference type="Pfam" id="PF13375">
    <property type="entry name" value="RnfC_N"/>
    <property type="match status" value="1"/>
</dbReference>
<evidence type="ECO:0000313" key="12">
    <source>
        <dbReference type="Proteomes" id="UP000218160"/>
    </source>
</evidence>
<dbReference type="PROSITE" id="PS00198">
    <property type="entry name" value="4FE4S_FER_1"/>
    <property type="match status" value="1"/>
</dbReference>